<evidence type="ECO:0000256" key="1">
    <source>
        <dbReference type="PROSITE-ProRule" id="PRU00984"/>
    </source>
</evidence>
<dbReference type="GO" id="GO:0005886">
    <property type="term" value="C:plasma membrane"/>
    <property type="evidence" value="ECO:0007669"/>
    <property type="project" value="TreeGrafter"/>
</dbReference>
<protein>
    <recommendedName>
        <fullName evidence="2">DOCKER domain-containing protein</fullName>
    </recommendedName>
</protein>
<comment type="similarity">
    <text evidence="1">Belongs to the DOCK family.</text>
</comment>
<reference evidence="3" key="1">
    <citation type="submission" date="2021-02" db="EMBL/GenBank/DDBJ databases">
        <authorList>
            <person name="Nowell W R."/>
        </authorList>
    </citation>
    <scope>NUCLEOTIDE SEQUENCE</scope>
</reference>
<feature type="non-terminal residue" evidence="3">
    <location>
        <position position="1"/>
    </location>
</feature>
<dbReference type="PROSITE" id="PS51651">
    <property type="entry name" value="DOCKER"/>
    <property type="match status" value="1"/>
</dbReference>
<accession>A0A820RRE7</accession>
<sequence length="75" mass="8756">NQVFVYRSEPGQRLSDVREKLQTIFPHSILLDPTTNIEEHHRRSTSQYVQVQVVQPISDEKARFGNRNIPEAILQ</sequence>
<dbReference type="PANTHER" id="PTHR45653">
    <property type="entry name" value="DEDICATOR OF CYTOKINESIS"/>
    <property type="match status" value="1"/>
</dbReference>
<evidence type="ECO:0000259" key="2">
    <source>
        <dbReference type="PROSITE" id="PS51651"/>
    </source>
</evidence>
<dbReference type="AlphaFoldDB" id="A0A820RRE7"/>
<evidence type="ECO:0000313" key="4">
    <source>
        <dbReference type="Proteomes" id="UP000663868"/>
    </source>
</evidence>
<feature type="domain" description="DOCKER" evidence="2">
    <location>
        <begin position="1"/>
        <end position="75"/>
    </location>
</feature>
<name>A0A820RRE7_9BILA</name>
<comment type="caution">
    <text evidence="3">The sequence shown here is derived from an EMBL/GenBank/DDBJ whole genome shotgun (WGS) entry which is preliminary data.</text>
</comment>
<gene>
    <name evidence="3" type="ORF">KXQ929_LOCUS53462</name>
</gene>
<dbReference type="PANTHER" id="PTHR45653:SF10">
    <property type="entry name" value="MYOBLAST CITY, ISOFORM B"/>
    <property type="match status" value="1"/>
</dbReference>
<dbReference type="GO" id="GO:0005085">
    <property type="term" value="F:guanyl-nucleotide exchange factor activity"/>
    <property type="evidence" value="ECO:0007669"/>
    <property type="project" value="InterPro"/>
</dbReference>
<dbReference type="EMBL" id="CAJOBB010030235">
    <property type="protein sequence ID" value="CAF4442265.1"/>
    <property type="molecule type" value="Genomic_DNA"/>
</dbReference>
<evidence type="ECO:0000313" key="3">
    <source>
        <dbReference type="EMBL" id="CAF4442265.1"/>
    </source>
</evidence>
<dbReference type="Proteomes" id="UP000663868">
    <property type="component" value="Unassembled WGS sequence"/>
</dbReference>
<organism evidence="3 4">
    <name type="scientific">Adineta steineri</name>
    <dbReference type="NCBI Taxonomy" id="433720"/>
    <lineage>
        <taxon>Eukaryota</taxon>
        <taxon>Metazoa</taxon>
        <taxon>Spiralia</taxon>
        <taxon>Gnathifera</taxon>
        <taxon>Rotifera</taxon>
        <taxon>Eurotatoria</taxon>
        <taxon>Bdelloidea</taxon>
        <taxon>Adinetida</taxon>
        <taxon>Adinetidae</taxon>
        <taxon>Adineta</taxon>
    </lineage>
</organism>
<dbReference type="GO" id="GO:0007264">
    <property type="term" value="P:small GTPase-mediated signal transduction"/>
    <property type="evidence" value="ECO:0007669"/>
    <property type="project" value="InterPro"/>
</dbReference>
<dbReference type="GO" id="GO:0031267">
    <property type="term" value="F:small GTPase binding"/>
    <property type="evidence" value="ECO:0007669"/>
    <property type="project" value="TreeGrafter"/>
</dbReference>
<dbReference type="InterPro" id="IPR026791">
    <property type="entry name" value="DOCK"/>
</dbReference>
<dbReference type="GO" id="GO:0005737">
    <property type="term" value="C:cytoplasm"/>
    <property type="evidence" value="ECO:0007669"/>
    <property type="project" value="TreeGrafter"/>
</dbReference>
<proteinExistence type="inferred from homology"/>
<dbReference type="InterPro" id="IPR027357">
    <property type="entry name" value="DOCKER_dom"/>
</dbReference>